<dbReference type="PROSITE" id="PS51819">
    <property type="entry name" value="VOC"/>
    <property type="match status" value="1"/>
</dbReference>
<dbReference type="RefSeq" id="WP_062479801.1">
    <property type="nucleotide sequence ID" value="NZ_CP013650.1"/>
</dbReference>
<dbReference type="OrthoDB" id="8776491at2"/>
<dbReference type="AlphaFoldDB" id="A0A0U2PGF8"/>
<dbReference type="InterPro" id="IPR029068">
    <property type="entry name" value="Glyas_Bleomycin-R_OHBP_Dase"/>
</dbReference>
<keyword evidence="3" id="KW-1185">Reference proteome</keyword>
<dbReference type="PANTHER" id="PTHR33993">
    <property type="entry name" value="GLYOXALASE-RELATED"/>
    <property type="match status" value="1"/>
</dbReference>
<protein>
    <submittedName>
        <fullName evidence="2">Glyoxalase</fullName>
    </submittedName>
</protein>
<name>A0A0U2PGF8_9ALTE</name>
<evidence type="ECO:0000313" key="2">
    <source>
        <dbReference type="EMBL" id="ALS98525.1"/>
    </source>
</evidence>
<dbReference type="InterPro" id="IPR052164">
    <property type="entry name" value="Anthracycline_SecMetBiosynth"/>
</dbReference>
<dbReference type="Pfam" id="PF00903">
    <property type="entry name" value="Glyoxalase"/>
    <property type="match status" value="1"/>
</dbReference>
<dbReference type="EMBL" id="CP013650">
    <property type="protein sequence ID" value="ALS98525.1"/>
    <property type="molecule type" value="Genomic_DNA"/>
</dbReference>
<dbReference type="InterPro" id="IPR037523">
    <property type="entry name" value="VOC_core"/>
</dbReference>
<organism evidence="2 3">
    <name type="scientific">Lacimicrobium alkaliphilum</name>
    <dbReference type="NCBI Taxonomy" id="1526571"/>
    <lineage>
        <taxon>Bacteria</taxon>
        <taxon>Pseudomonadati</taxon>
        <taxon>Pseudomonadota</taxon>
        <taxon>Gammaproteobacteria</taxon>
        <taxon>Alteromonadales</taxon>
        <taxon>Alteromonadaceae</taxon>
        <taxon>Lacimicrobium</taxon>
    </lineage>
</organism>
<dbReference type="SUPFAM" id="SSF54593">
    <property type="entry name" value="Glyoxalase/Bleomycin resistance protein/Dihydroxybiphenyl dioxygenase"/>
    <property type="match status" value="1"/>
</dbReference>
<proteinExistence type="predicted"/>
<dbReference type="PANTHER" id="PTHR33993:SF2">
    <property type="entry name" value="VOC DOMAIN-CONTAINING PROTEIN"/>
    <property type="match status" value="1"/>
</dbReference>
<dbReference type="KEGG" id="lal:AT746_09790"/>
<gene>
    <name evidence="2" type="ORF">AT746_09790</name>
</gene>
<dbReference type="InterPro" id="IPR004360">
    <property type="entry name" value="Glyas_Fos-R_dOase_dom"/>
</dbReference>
<dbReference type="Proteomes" id="UP000068447">
    <property type="component" value="Chromosome"/>
</dbReference>
<evidence type="ECO:0000259" key="1">
    <source>
        <dbReference type="PROSITE" id="PS51819"/>
    </source>
</evidence>
<accession>A0A0U2PGF8</accession>
<feature type="domain" description="VOC" evidence="1">
    <location>
        <begin position="5"/>
        <end position="122"/>
    </location>
</feature>
<reference evidence="2 3" key="1">
    <citation type="submission" date="2015-12" db="EMBL/GenBank/DDBJ databases">
        <title>Complete genome of Lacimicrobium alkaliphilum KCTC 32984.</title>
        <authorList>
            <person name="Kim S.-G."/>
            <person name="Lee Y.-J."/>
        </authorList>
    </citation>
    <scope>NUCLEOTIDE SEQUENCE [LARGE SCALE GENOMIC DNA]</scope>
    <source>
        <strain evidence="2 3">YelD216</strain>
    </source>
</reference>
<dbReference type="Gene3D" id="3.10.180.10">
    <property type="entry name" value="2,3-Dihydroxybiphenyl 1,2-Dioxygenase, domain 1"/>
    <property type="match status" value="1"/>
</dbReference>
<dbReference type="STRING" id="1526571.AT746_09790"/>
<evidence type="ECO:0000313" key="3">
    <source>
        <dbReference type="Proteomes" id="UP000068447"/>
    </source>
</evidence>
<dbReference type="CDD" id="cd07247">
    <property type="entry name" value="SgaA_N_like"/>
    <property type="match status" value="1"/>
</dbReference>
<sequence length="123" mass="13584">MNGNPVGWFEIPVIDMKRAKDFYASAFELEFEMLEMGPCQMAMFPFDHAQPGCSGALVKGPEYQPAQGGMLIYFMCEEVSARLNKIQAAGGELVQEKMSIGEHGFIGLFTDSEGNKLGLHSRQ</sequence>